<dbReference type="AlphaFoldDB" id="A0A804MPW2"/>
<accession>A0A804MPW2</accession>
<name>A0A804MPW2_MAIZE</name>
<evidence type="ECO:0000313" key="2">
    <source>
        <dbReference type="EnsemblPlants" id="Zm00001eb102820_P001"/>
    </source>
</evidence>
<keyword evidence="1" id="KW-0472">Membrane</keyword>
<dbReference type="Gramene" id="Zm00001eb102820_T001">
    <property type="protein sequence ID" value="Zm00001eb102820_P001"/>
    <property type="gene ID" value="Zm00001eb102820"/>
</dbReference>
<keyword evidence="1" id="KW-1133">Transmembrane helix</keyword>
<dbReference type="EnsemblPlants" id="Zm00001eb102820_T001">
    <property type="protein sequence ID" value="Zm00001eb102820_P001"/>
    <property type="gene ID" value="Zm00001eb102820"/>
</dbReference>
<dbReference type="Proteomes" id="UP000007305">
    <property type="component" value="Chromosome 3"/>
</dbReference>
<reference evidence="2" key="2">
    <citation type="submission" date="2019-07" db="EMBL/GenBank/DDBJ databases">
        <authorList>
            <person name="Seetharam A."/>
            <person name="Woodhouse M."/>
            <person name="Cannon E."/>
        </authorList>
    </citation>
    <scope>NUCLEOTIDE SEQUENCE [LARGE SCALE GENOMIC DNA]</scope>
    <source>
        <strain evidence="2">cv. B73</strain>
    </source>
</reference>
<sequence length="130" mass="14861">MALNSLTKTCELTRVAIDCGFAFAIIPGICLQSLVSSKLMLAKLYVLWYYSTRNTLSNVVPHYLLFYCYLYETIEKPKKNLAVQATSIDPKKVPDVKVRRLVNRSMNIALWNRKIRVSKLQCSVDFAPKP</sequence>
<reference evidence="3" key="1">
    <citation type="submission" date="2015-12" db="EMBL/GenBank/DDBJ databases">
        <title>Update maize B73 reference genome by single molecule sequencing technologies.</title>
        <authorList>
            <consortium name="Maize Genome Sequencing Project"/>
            <person name="Ware D."/>
        </authorList>
    </citation>
    <scope>NUCLEOTIDE SEQUENCE [LARGE SCALE GENOMIC DNA]</scope>
    <source>
        <strain evidence="3">cv. B73</strain>
    </source>
</reference>
<keyword evidence="1" id="KW-0812">Transmembrane</keyword>
<reference evidence="2" key="3">
    <citation type="submission" date="2021-05" db="UniProtKB">
        <authorList>
            <consortium name="EnsemblPlants"/>
        </authorList>
    </citation>
    <scope>IDENTIFICATION</scope>
    <source>
        <strain evidence="2">cv. B73</strain>
    </source>
</reference>
<organism evidence="2 3">
    <name type="scientific">Zea mays</name>
    <name type="common">Maize</name>
    <dbReference type="NCBI Taxonomy" id="4577"/>
    <lineage>
        <taxon>Eukaryota</taxon>
        <taxon>Viridiplantae</taxon>
        <taxon>Streptophyta</taxon>
        <taxon>Embryophyta</taxon>
        <taxon>Tracheophyta</taxon>
        <taxon>Spermatophyta</taxon>
        <taxon>Magnoliopsida</taxon>
        <taxon>Liliopsida</taxon>
        <taxon>Poales</taxon>
        <taxon>Poaceae</taxon>
        <taxon>PACMAD clade</taxon>
        <taxon>Panicoideae</taxon>
        <taxon>Andropogonodae</taxon>
        <taxon>Andropogoneae</taxon>
        <taxon>Tripsacinae</taxon>
        <taxon>Zea</taxon>
    </lineage>
</organism>
<evidence type="ECO:0000313" key="3">
    <source>
        <dbReference type="Proteomes" id="UP000007305"/>
    </source>
</evidence>
<dbReference type="Proteomes" id="UP000007305">
    <property type="component" value="Chromosome 2"/>
</dbReference>
<feature type="transmembrane region" description="Helical" evidence="1">
    <location>
        <begin position="12"/>
        <end position="35"/>
    </location>
</feature>
<protein>
    <submittedName>
        <fullName evidence="2">Uncharacterized protein</fullName>
    </submittedName>
</protein>
<keyword evidence="3" id="KW-1185">Reference proteome</keyword>
<dbReference type="EnsemblPlants" id="Zm00001eb152330_T001">
    <property type="protein sequence ID" value="Zm00001eb152330_P001"/>
    <property type="gene ID" value="Zm00001eb152330"/>
</dbReference>
<dbReference type="Gramene" id="Zm00001eb152330_T001">
    <property type="protein sequence ID" value="Zm00001eb152330_P001"/>
    <property type="gene ID" value="Zm00001eb152330"/>
</dbReference>
<proteinExistence type="predicted"/>
<evidence type="ECO:0000256" key="1">
    <source>
        <dbReference type="SAM" id="Phobius"/>
    </source>
</evidence>